<dbReference type="AlphaFoldDB" id="A0A0D6Q0N6"/>
<dbReference type="Proteomes" id="UP000032675">
    <property type="component" value="Unassembled WGS sequence"/>
</dbReference>
<dbReference type="RefSeq" id="WP_048851706.1">
    <property type="nucleotide sequence ID" value="NZ_BANI01000127.1"/>
</dbReference>
<accession>A0A0D6Q0N6</accession>
<organism evidence="2 3">
    <name type="scientific">Komagataeibacter europaeus NBRC 3261</name>
    <dbReference type="NCBI Taxonomy" id="1234669"/>
    <lineage>
        <taxon>Bacteria</taxon>
        <taxon>Pseudomonadati</taxon>
        <taxon>Pseudomonadota</taxon>
        <taxon>Alphaproteobacteria</taxon>
        <taxon>Acetobacterales</taxon>
        <taxon>Acetobacteraceae</taxon>
        <taxon>Komagataeibacter</taxon>
    </lineage>
</organism>
<sequence length="139" mass="14225">MTAPVVNGAATPATTPAASAAVARPDRPTLPAGAEYLADGSVKVTLQYPVEQKSIVNGTPQTEQVGSIVLNRLKGRGITEMLNAQGEGNRIRAMLEASAGMTGPKADALLGDMDGADFLLLSEVASTFLKRGAKTGQSS</sequence>
<evidence type="ECO:0008006" key="4">
    <source>
        <dbReference type="Google" id="ProtNLM"/>
    </source>
</evidence>
<evidence type="ECO:0000256" key="1">
    <source>
        <dbReference type="SAM" id="MobiDB-lite"/>
    </source>
</evidence>
<gene>
    <name evidence="2" type="ORF">Geu3261_0144_009</name>
</gene>
<proteinExistence type="predicted"/>
<dbReference type="EMBL" id="BANI01000127">
    <property type="protein sequence ID" value="GAN97137.1"/>
    <property type="molecule type" value="Genomic_DNA"/>
</dbReference>
<protein>
    <recommendedName>
        <fullName evidence="4">Phage tail assembly protein</fullName>
    </recommendedName>
</protein>
<evidence type="ECO:0000313" key="2">
    <source>
        <dbReference type="EMBL" id="GAN97137.1"/>
    </source>
</evidence>
<reference evidence="2 3" key="1">
    <citation type="submission" date="2012-11" db="EMBL/GenBank/DDBJ databases">
        <title>Whole genome sequence of Gluconacetobacter europaeus NBRC3261.</title>
        <authorList>
            <person name="Azuma Y."/>
            <person name="Higashiura N."/>
            <person name="Hirakawa H."/>
            <person name="Matsushita K."/>
        </authorList>
    </citation>
    <scope>NUCLEOTIDE SEQUENCE [LARGE SCALE GENOMIC DNA]</scope>
    <source>
        <strain evidence="2 3">NBRC 3261</strain>
    </source>
</reference>
<feature type="region of interest" description="Disordered" evidence="1">
    <location>
        <begin position="1"/>
        <end position="23"/>
    </location>
</feature>
<comment type="caution">
    <text evidence="2">The sequence shown here is derived from an EMBL/GenBank/DDBJ whole genome shotgun (WGS) entry which is preliminary data.</text>
</comment>
<name>A0A0D6Q0N6_KOMEU</name>
<evidence type="ECO:0000313" key="3">
    <source>
        <dbReference type="Proteomes" id="UP000032675"/>
    </source>
</evidence>